<protein>
    <submittedName>
        <fullName evidence="1">Uncharacterized protein</fullName>
    </submittedName>
</protein>
<sequence length="99" mass="11423">MQPFVKKVNRERALKRLLEASKSDKIADFNCGIPETINRIDPLLLPQTGRFKLCPEGLLNLTIFEWIQVRRDRGLRTCRFLTAHHSNTSSLSHVPLIQN</sequence>
<gene>
    <name evidence="1" type="primary">Acey_s0315.g2261</name>
    <name evidence="1" type="ORF">Y032_0315g2261</name>
</gene>
<accession>A0A016S1F6</accession>
<reference evidence="2" key="1">
    <citation type="journal article" date="2015" name="Nat. Genet.">
        <title>The genome and transcriptome of the zoonotic hookworm Ancylostoma ceylanicum identify infection-specific gene families.</title>
        <authorList>
            <person name="Schwarz E.M."/>
            <person name="Hu Y."/>
            <person name="Antoshechkin I."/>
            <person name="Miller M.M."/>
            <person name="Sternberg P.W."/>
            <person name="Aroian R.V."/>
        </authorList>
    </citation>
    <scope>NUCLEOTIDE SEQUENCE</scope>
    <source>
        <strain evidence="2">HY135</strain>
    </source>
</reference>
<evidence type="ECO:0000313" key="1">
    <source>
        <dbReference type="EMBL" id="EYB84480.1"/>
    </source>
</evidence>
<comment type="caution">
    <text evidence="1">The sequence shown here is derived from an EMBL/GenBank/DDBJ whole genome shotgun (WGS) entry which is preliminary data.</text>
</comment>
<dbReference type="AlphaFoldDB" id="A0A016S1F6"/>
<organism evidence="1 2">
    <name type="scientific">Ancylostoma ceylanicum</name>
    <dbReference type="NCBI Taxonomy" id="53326"/>
    <lineage>
        <taxon>Eukaryota</taxon>
        <taxon>Metazoa</taxon>
        <taxon>Ecdysozoa</taxon>
        <taxon>Nematoda</taxon>
        <taxon>Chromadorea</taxon>
        <taxon>Rhabditida</taxon>
        <taxon>Rhabditina</taxon>
        <taxon>Rhabditomorpha</taxon>
        <taxon>Strongyloidea</taxon>
        <taxon>Ancylostomatidae</taxon>
        <taxon>Ancylostomatinae</taxon>
        <taxon>Ancylostoma</taxon>
    </lineage>
</organism>
<dbReference type="EMBL" id="JARK01001651">
    <property type="protein sequence ID" value="EYB84480.1"/>
    <property type="molecule type" value="Genomic_DNA"/>
</dbReference>
<keyword evidence="2" id="KW-1185">Reference proteome</keyword>
<name>A0A016S1F6_9BILA</name>
<evidence type="ECO:0000313" key="2">
    <source>
        <dbReference type="Proteomes" id="UP000024635"/>
    </source>
</evidence>
<dbReference type="Proteomes" id="UP000024635">
    <property type="component" value="Unassembled WGS sequence"/>
</dbReference>
<proteinExistence type="predicted"/>